<dbReference type="KEGG" id="vao:FA707_08355"/>
<organism evidence="1 2">
    <name type="scientific">Vagococcus zengguangii</name>
    <dbReference type="NCBI Taxonomy" id="2571750"/>
    <lineage>
        <taxon>Bacteria</taxon>
        <taxon>Bacillati</taxon>
        <taxon>Bacillota</taxon>
        <taxon>Bacilli</taxon>
        <taxon>Lactobacillales</taxon>
        <taxon>Enterococcaceae</taxon>
        <taxon>Vagococcus</taxon>
    </lineage>
</organism>
<keyword evidence="2" id="KW-1185">Reference proteome</keyword>
<gene>
    <name evidence="1" type="ORF">FA707_08355</name>
</gene>
<protein>
    <submittedName>
        <fullName evidence="1">Uncharacterized protein</fullName>
    </submittedName>
</protein>
<name>A0A4D7CX51_9ENTE</name>
<evidence type="ECO:0000313" key="2">
    <source>
        <dbReference type="Proteomes" id="UP000298615"/>
    </source>
</evidence>
<dbReference type="OrthoDB" id="9939277at2"/>
<dbReference type="EMBL" id="CP039712">
    <property type="protein sequence ID" value="QCI86977.1"/>
    <property type="molecule type" value="Genomic_DNA"/>
</dbReference>
<dbReference type="Proteomes" id="UP000298615">
    <property type="component" value="Chromosome"/>
</dbReference>
<evidence type="ECO:0000313" key="1">
    <source>
        <dbReference type="EMBL" id="QCI86977.1"/>
    </source>
</evidence>
<accession>A0A4D7CX51</accession>
<dbReference type="AlphaFoldDB" id="A0A4D7CX51"/>
<dbReference type="RefSeq" id="WP_136953799.1">
    <property type="nucleotide sequence ID" value="NZ_CP039712.1"/>
</dbReference>
<sequence length="220" mass="26132">MDVNDWIQGEVFIKQQLAWLVLVMLCFGFVIIFCLLYFTKSHPKQSKWAISSSLLVIASLSVFIWVKFHDYQFYISNIEKIPYITQKFEKSLLVGEKNHEMVRMTPKIKHMRELDEFVLYHKETQTYKENVEYLGKSENVYYFRFYHTIYNMPLNSELIVFDDQLQAPEIKAASYRLKDQGFTEAGFYPDIGPIYYQLRVPATEQHLVYDNVGKTKALSW</sequence>
<reference evidence="1 2" key="1">
    <citation type="submission" date="2019-04" db="EMBL/GenBank/DDBJ databases">
        <title>Vagococcus sp. nov., isolated from faeces of yaks (Bos grunniens).</title>
        <authorList>
            <person name="Ge Y."/>
        </authorList>
    </citation>
    <scope>NUCLEOTIDE SEQUENCE [LARGE SCALE GENOMIC DNA]</scope>
    <source>
        <strain evidence="1 2">MN-17</strain>
    </source>
</reference>
<proteinExistence type="predicted"/>